<proteinExistence type="predicted"/>
<dbReference type="EMBL" id="JASZZN010000006">
    <property type="protein sequence ID" value="MDM4015861.1"/>
    <property type="molecule type" value="Genomic_DNA"/>
</dbReference>
<sequence length="139" mass="15694">MIRLTDLIFDHREGEIHLPTVSTQVFRSSANPYVGAQVLPPASRPTVLTLKRYDFPNALAVNRNAALSQVGKVHNLIDDFGINYSLLPYRLHWFVSDVRLVHADLIPAASFYRFGVLFNHSPASRVITRWTLHAIPAFS</sequence>
<reference evidence="1 2" key="1">
    <citation type="submission" date="2023-06" db="EMBL/GenBank/DDBJ databases">
        <title>Roseiconus lacunae JC819 isolated from Gulf of Mannar region, Tamil Nadu.</title>
        <authorList>
            <person name="Pk S."/>
            <person name="Ch S."/>
            <person name="Ch V.R."/>
        </authorList>
    </citation>
    <scope>NUCLEOTIDE SEQUENCE [LARGE SCALE GENOMIC DNA]</scope>
    <source>
        <strain evidence="1 2">JC819</strain>
    </source>
</reference>
<dbReference type="RefSeq" id="WP_289163405.1">
    <property type="nucleotide sequence ID" value="NZ_JASZZN010000006.1"/>
</dbReference>
<evidence type="ECO:0000313" key="1">
    <source>
        <dbReference type="EMBL" id="MDM4015861.1"/>
    </source>
</evidence>
<name>A0ABT7PH93_9BACT</name>
<keyword evidence="2" id="KW-1185">Reference proteome</keyword>
<dbReference type="Proteomes" id="UP001239462">
    <property type="component" value="Unassembled WGS sequence"/>
</dbReference>
<organism evidence="1 2">
    <name type="scientific">Roseiconus lacunae</name>
    <dbReference type="NCBI Taxonomy" id="2605694"/>
    <lineage>
        <taxon>Bacteria</taxon>
        <taxon>Pseudomonadati</taxon>
        <taxon>Planctomycetota</taxon>
        <taxon>Planctomycetia</taxon>
        <taxon>Pirellulales</taxon>
        <taxon>Pirellulaceae</taxon>
        <taxon>Roseiconus</taxon>
    </lineage>
</organism>
<comment type="caution">
    <text evidence="1">The sequence shown here is derived from an EMBL/GenBank/DDBJ whole genome shotgun (WGS) entry which is preliminary data.</text>
</comment>
<protein>
    <submittedName>
        <fullName evidence="1">Uncharacterized protein</fullName>
    </submittedName>
</protein>
<gene>
    <name evidence="1" type="ORF">QTN89_10500</name>
</gene>
<evidence type="ECO:0000313" key="2">
    <source>
        <dbReference type="Proteomes" id="UP001239462"/>
    </source>
</evidence>
<accession>A0ABT7PH93</accession>